<dbReference type="Proteomes" id="UP001168216">
    <property type="component" value="Unassembled WGS sequence"/>
</dbReference>
<gene>
    <name evidence="2" type="ORF">OB959_11590</name>
</gene>
<dbReference type="EMBL" id="JAOPLV010000005">
    <property type="protein sequence ID" value="MDM5140437.1"/>
    <property type="molecule type" value="Genomic_DNA"/>
</dbReference>
<dbReference type="Pfam" id="PF21941">
    <property type="entry name" value="SMEK_N"/>
    <property type="match status" value="1"/>
</dbReference>
<evidence type="ECO:0000259" key="1">
    <source>
        <dbReference type="Pfam" id="PF21941"/>
    </source>
</evidence>
<reference evidence="2" key="1">
    <citation type="submission" date="2023-08" db="EMBL/GenBank/DDBJ databases">
        <title>WGS of Aeromonas isolates.</title>
        <authorList>
            <person name="Lee H."/>
        </authorList>
    </citation>
    <scope>NUCLEOTIDE SEQUENCE</scope>
    <source>
        <strain evidence="2">SL22</strain>
    </source>
</reference>
<feature type="domain" description="SMEK" evidence="1">
    <location>
        <begin position="11"/>
        <end position="146"/>
    </location>
</feature>
<evidence type="ECO:0000313" key="3">
    <source>
        <dbReference type="Proteomes" id="UP001168216"/>
    </source>
</evidence>
<dbReference type="AlphaFoldDB" id="A0AAW7HZE7"/>
<proteinExistence type="predicted"/>
<name>A0AAW7HZE7_9GAMM</name>
<organism evidence="2 3">
    <name type="scientific">Aeromonas bestiarum</name>
    <dbReference type="NCBI Taxonomy" id="105751"/>
    <lineage>
        <taxon>Bacteria</taxon>
        <taxon>Pseudomonadati</taxon>
        <taxon>Pseudomonadota</taxon>
        <taxon>Gammaproteobacteria</taxon>
        <taxon>Aeromonadales</taxon>
        <taxon>Aeromonadaceae</taxon>
        <taxon>Aeromonas</taxon>
    </lineage>
</organism>
<dbReference type="InterPro" id="IPR047740">
    <property type="entry name" value="SMEK_dom"/>
</dbReference>
<evidence type="ECO:0000313" key="2">
    <source>
        <dbReference type="EMBL" id="MDM5140437.1"/>
    </source>
</evidence>
<accession>A0AAW7HZE7</accession>
<dbReference type="RefSeq" id="WP_290022022.1">
    <property type="nucleotide sequence ID" value="NZ_CP170577.1"/>
</dbReference>
<dbReference type="NCBIfam" id="NF033859">
    <property type="entry name" value="SMEK_N"/>
    <property type="match status" value="1"/>
</dbReference>
<comment type="caution">
    <text evidence="2">The sequence shown here is derived from an EMBL/GenBank/DDBJ whole genome shotgun (WGS) entry which is preliminary data.</text>
</comment>
<sequence>MFTTAKKFEEILTCLSILRYIFKSKGKRGLFDINKQAESFFCEILNSTYQWRLENLNNSKSNYPAIDLGDRDNRICVQITSENTSSKIHETIAKFIKHDLHKEYSRLIIFVLTDIKNYTTEFDTQDKFNFDKSSDIIDVDMLLNDIEDLANDTISKIHGFVTSELSQLRSLLADKNSLLSKVDSTTVTFPDNITKFLEYHNFDKSDYTDEYKGIRTLSEQINNLTKASREYLFALVFRGIIDNNYLSQNFYALPEDIKSYLNIPRQDLLGHYNILDKAGLVTYEDDNNLKRLEICAPSPHGNNYLSQLKEFTNNDHDMLHKIIVDCDYTSLSDNNT</sequence>
<protein>
    <submittedName>
        <fullName evidence="2">SMEK domain-containing protein</fullName>
    </submittedName>
</protein>